<proteinExistence type="predicted"/>
<sequence>MKTKDKYRMPKWRGENVHRQEKWNFDAQNKAVCVDEPVRFS</sequence>
<reference evidence="1 2" key="1">
    <citation type="journal article" date="2022" name="Int. J. Syst. Evol. Microbiol.">
        <title>&lt;i&gt;Sideroxyarcus emersonii&lt;/i&gt; gen. nov. sp. nov., a neutrophilic, microaerobic iron- and thiosulfate-oxidizing bacterium isolated from iron-rich wetland sediment.</title>
        <authorList>
            <person name="Kato S."/>
            <person name="Itoh T."/>
            <person name="Iino T."/>
            <person name="Ohkuma M."/>
        </authorList>
    </citation>
    <scope>NUCLEOTIDE SEQUENCE [LARGE SCALE GENOMIC DNA]</scope>
    <source>
        <strain evidence="1 2">MIZ01</strain>
    </source>
</reference>
<accession>A0AAN2BYY0</accession>
<dbReference type="Proteomes" id="UP001320326">
    <property type="component" value="Chromosome"/>
</dbReference>
<organism evidence="1 2">
    <name type="scientific">Sideroxyarcus emersonii</name>
    <dbReference type="NCBI Taxonomy" id="2764705"/>
    <lineage>
        <taxon>Bacteria</taxon>
        <taxon>Pseudomonadati</taxon>
        <taxon>Pseudomonadota</taxon>
        <taxon>Betaproteobacteria</taxon>
        <taxon>Nitrosomonadales</taxon>
        <taxon>Gallionellaceae</taxon>
        <taxon>Sideroxyarcus</taxon>
    </lineage>
</organism>
<gene>
    <name evidence="1" type="ORF">MIZ01_1415</name>
</gene>
<dbReference type="EMBL" id="AP023423">
    <property type="protein sequence ID" value="BCK87624.1"/>
    <property type="molecule type" value="Genomic_DNA"/>
</dbReference>
<dbReference type="AlphaFoldDB" id="A0AAN2BYY0"/>
<dbReference type="KEGG" id="seme:MIZ01_1415"/>
<keyword evidence="2" id="KW-1185">Reference proteome</keyword>
<evidence type="ECO:0000313" key="1">
    <source>
        <dbReference type="EMBL" id="BCK87624.1"/>
    </source>
</evidence>
<name>A0AAN2BYY0_9PROT</name>
<evidence type="ECO:0000313" key="2">
    <source>
        <dbReference type="Proteomes" id="UP001320326"/>
    </source>
</evidence>
<protein>
    <submittedName>
        <fullName evidence="1">Uncharacterized protein</fullName>
    </submittedName>
</protein>